<dbReference type="OrthoDB" id="9757908at2"/>
<dbReference type="InterPro" id="IPR037066">
    <property type="entry name" value="Plug_dom_sf"/>
</dbReference>
<keyword evidence="8 15" id="KW-0675">Receptor</keyword>
<comment type="subcellular location">
    <subcellularLocation>
        <location evidence="1 10">Cell outer membrane</location>
        <topology evidence="1 10">Multi-pass membrane protein</topology>
    </subcellularLocation>
</comment>
<evidence type="ECO:0000256" key="11">
    <source>
        <dbReference type="RuleBase" id="RU003357"/>
    </source>
</evidence>
<dbReference type="InterPro" id="IPR000531">
    <property type="entry name" value="Beta-barrel_TonB"/>
</dbReference>
<protein>
    <submittedName>
        <fullName evidence="15">TonB-dependent Receptor Plug Domain</fullName>
    </submittedName>
</protein>
<dbReference type="Proteomes" id="UP000254808">
    <property type="component" value="Chromosome"/>
</dbReference>
<dbReference type="Gene3D" id="2.60.40.1120">
    <property type="entry name" value="Carboxypeptidase-like, regulatory domain"/>
    <property type="match status" value="1"/>
</dbReference>
<dbReference type="Pfam" id="PF13715">
    <property type="entry name" value="CarbopepD_reg_2"/>
    <property type="match status" value="1"/>
</dbReference>
<evidence type="ECO:0000313" key="16">
    <source>
        <dbReference type="Proteomes" id="UP000254808"/>
    </source>
</evidence>
<evidence type="ECO:0000256" key="4">
    <source>
        <dbReference type="ARBA" id="ARBA00022692"/>
    </source>
</evidence>
<sequence>MNNATKLLFAVFVFLFAAESLHAQAGRITGNVTDARDGEPIIGAQVIIQGTTQGTTTDFDGNFRILNVRPGTYTLEFRYIGYTTQIVEDVLVRTDLNTVVDMQLSESVLEGEEIVVRAQRDVVIRDLTSTESRVSRQDLERLPVQDVGEVVSLQAGVTVGPGGSIHIRGGRASEVAYIVDGVRVSDDFDRGSGLRVENQAIEELQVISGAFNAEYGQATSGIINIATRSGTNDWRGNLRIWGGEYATTRSGLFPGAPGTFSEIDPVHQYNVEGSISGPIVRDKVTFFLSGRRFRNEGWLYGYNAFSPQGPILPLQDEAGNLTWERGYNEVPVSNPVNRYGHFINGDDPWINIVENDGEFIRYRDEGFRDSTMVSMHPFETVSFQGNVQYNATNMLRFNLIGNWSQEFSQGYNHGGRLVAQNNTQTERNNYFVNLRTTFTPSANMFFTSNFAMRYNAFESNLFGDPYDPRHLNFERTGDFPQAFQPRDGRFARFGTNNGFFNRNTTTFIGKIEYNHQVNDQHFIKAGIDVQADVLNYRNYGLVPITGGADLEPFPDRVLDREFLPELGIPLENTIGHEVWTRKPVTFSAYIQDRIEYENLIINAGLRFDYFVPNGRIPASDRPRLTQRFDERDASFWSEASPKYQLSPRLGIAYPISARGVIHFSYGYFFQVPNYSNLYNGSNLILANISGAQGPFGNPDLRPEQSVKYELGLQQEIFTGTALDLSIFYEDKRDYVSSGPIQPTAIPSVRYGTWINRDYANIRGITAAINQRVTRRVSFGVDYTFSIAEDSNSDPAAEFFAAVASGDTTGSNLARFLTPANWDRTHVLNSSFFYAQDTWGFNIVQRFSSGLPYTPSASVPRSVGITSTGDIITNSLRMPATFTVDLNMYKNIEVSGYTMGLFFNIFNIFDARNPSSVFNDTGSPDLPLNPLADADPGWYADPSRFAEPRRVQFGFSMQF</sequence>
<feature type="chain" id="PRO_5016773349" evidence="12">
    <location>
        <begin position="26"/>
        <end position="958"/>
    </location>
</feature>
<organism evidence="15 16">
    <name type="scientific">Cyclonatronum proteinivorum</name>
    <dbReference type="NCBI Taxonomy" id="1457365"/>
    <lineage>
        <taxon>Bacteria</taxon>
        <taxon>Pseudomonadati</taxon>
        <taxon>Balneolota</taxon>
        <taxon>Balneolia</taxon>
        <taxon>Balneolales</taxon>
        <taxon>Cyclonatronaceae</taxon>
        <taxon>Cyclonatronum</taxon>
    </lineage>
</organism>
<dbReference type="PANTHER" id="PTHR30069:SF29">
    <property type="entry name" value="HEMOGLOBIN AND HEMOGLOBIN-HAPTOGLOBIN-BINDING PROTEIN 1-RELATED"/>
    <property type="match status" value="1"/>
</dbReference>
<feature type="domain" description="TonB-dependent receptor-like beta-barrel" evidence="13">
    <location>
        <begin position="391"/>
        <end position="907"/>
    </location>
</feature>
<dbReference type="Pfam" id="PF07715">
    <property type="entry name" value="Plug"/>
    <property type="match status" value="1"/>
</dbReference>
<keyword evidence="5 12" id="KW-0732">Signal</keyword>
<keyword evidence="2 10" id="KW-0813">Transport</keyword>
<dbReference type="InterPro" id="IPR036942">
    <property type="entry name" value="Beta-barrel_TonB_sf"/>
</dbReference>
<evidence type="ECO:0000256" key="1">
    <source>
        <dbReference type="ARBA" id="ARBA00004571"/>
    </source>
</evidence>
<gene>
    <name evidence="15" type="ORF">CYPRO_2513</name>
</gene>
<keyword evidence="16" id="KW-1185">Reference proteome</keyword>
<evidence type="ECO:0000256" key="9">
    <source>
        <dbReference type="ARBA" id="ARBA00023237"/>
    </source>
</evidence>
<proteinExistence type="inferred from homology"/>
<keyword evidence="7 10" id="KW-0472">Membrane</keyword>
<dbReference type="PROSITE" id="PS52016">
    <property type="entry name" value="TONB_DEPENDENT_REC_3"/>
    <property type="match status" value="1"/>
</dbReference>
<keyword evidence="4 10" id="KW-0812">Transmembrane</keyword>
<dbReference type="InterPro" id="IPR012910">
    <property type="entry name" value="Plug_dom"/>
</dbReference>
<dbReference type="Gene3D" id="2.40.170.20">
    <property type="entry name" value="TonB-dependent receptor, beta-barrel domain"/>
    <property type="match status" value="1"/>
</dbReference>
<dbReference type="KEGG" id="cprv:CYPRO_2513"/>
<evidence type="ECO:0000259" key="14">
    <source>
        <dbReference type="Pfam" id="PF07715"/>
    </source>
</evidence>
<dbReference type="GO" id="GO:0009279">
    <property type="term" value="C:cell outer membrane"/>
    <property type="evidence" value="ECO:0007669"/>
    <property type="project" value="UniProtKB-SubCell"/>
</dbReference>
<dbReference type="InterPro" id="IPR008969">
    <property type="entry name" value="CarboxyPept-like_regulatory"/>
</dbReference>
<evidence type="ECO:0000256" key="2">
    <source>
        <dbReference type="ARBA" id="ARBA00022448"/>
    </source>
</evidence>
<evidence type="ECO:0000256" key="7">
    <source>
        <dbReference type="ARBA" id="ARBA00023136"/>
    </source>
</evidence>
<keyword evidence="3 10" id="KW-1134">Transmembrane beta strand</keyword>
<dbReference type="RefSeq" id="WP_114984913.1">
    <property type="nucleotide sequence ID" value="NZ_CP027806.1"/>
</dbReference>
<keyword evidence="6 11" id="KW-0798">TonB box</keyword>
<evidence type="ECO:0000313" key="15">
    <source>
        <dbReference type="EMBL" id="AXJ01755.1"/>
    </source>
</evidence>
<dbReference type="PANTHER" id="PTHR30069">
    <property type="entry name" value="TONB-DEPENDENT OUTER MEMBRANE RECEPTOR"/>
    <property type="match status" value="1"/>
</dbReference>
<evidence type="ECO:0000256" key="10">
    <source>
        <dbReference type="PROSITE-ProRule" id="PRU01360"/>
    </source>
</evidence>
<dbReference type="InterPro" id="IPR039426">
    <property type="entry name" value="TonB-dep_rcpt-like"/>
</dbReference>
<keyword evidence="9 10" id="KW-0998">Cell outer membrane</keyword>
<evidence type="ECO:0000256" key="12">
    <source>
        <dbReference type="SAM" id="SignalP"/>
    </source>
</evidence>
<name>A0A345UMQ3_9BACT</name>
<accession>A0A345UMQ3</accession>
<feature type="domain" description="TonB-dependent receptor plug" evidence="14">
    <location>
        <begin position="125"/>
        <end position="221"/>
    </location>
</feature>
<evidence type="ECO:0000259" key="13">
    <source>
        <dbReference type="Pfam" id="PF00593"/>
    </source>
</evidence>
<dbReference type="Pfam" id="PF00593">
    <property type="entry name" value="TonB_dep_Rec_b-barrel"/>
    <property type="match status" value="1"/>
</dbReference>
<dbReference type="SUPFAM" id="SSF56935">
    <property type="entry name" value="Porins"/>
    <property type="match status" value="1"/>
</dbReference>
<reference evidence="15 16" key="1">
    <citation type="submission" date="2018-03" db="EMBL/GenBank/DDBJ databases">
        <title>Phenotypic and genomic properties of Cyclonatronum proteinivorum gen. nov., sp. nov., a haloalkaliphilic bacteroidete from soda lakes possessing Na+-translocating rhodopsin.</title>
        <authorList>
            <person name="Toshchakov S.V."/>
            <person name="Korzhenkov A."/>
            <person name="Samarov N.I."/>
            <person name="Kublanov I.V."/>
            <person name="Muntyan M.S."/>
            <person name="Sorokin D.Y."/>
        </authorList>
    </citation>
    <scope>NUCLEOTIDE SEQUENCE [LARGE SCALE GENOMIC DNA]</scope>
    <source>
        <strain evidence="15 16">Omega</strain>
    </source>
</reference>
<dbReference type="SUPFAM" id="SSF49464">
    <property type="entry name" value="Carboxypeptidase regulatory domain-like"/>
    <property type="match status" value="1"/>
</dbReference>
<evidence type="ECO:0000256" key="6">
    <source>
        <dbReference type="ARBA" id="ARBA00023077"/>
    </source>
</evidence>
<evidence type="ECO:0000256" key="3">
    <source>
        <dbReference type="ARBA" id="ARBA00022452"/>
    </source>
</evidence>
<evidence type="ECO:0000256" key="5">
    <source>
        <dbReference type="ARBA" id="ARBA00022729"/>
    </source>
</evidence>
<dbReference type="AlphaFoldDB" id="A0A345UMQ3"/>
<comment type="similarity">
    <text evidence="10 11">Belongs to the TonB-dependent receptor family.</text>
</comment>
<dbReference type="GO" id="GO:0015344">
    <property type="term" value="F:siderophore uptake transmembrane transporter activity"/>
    <property type="evidence" value="ECO:0007669"/>
    <property type="project" value="TreeGrafter"/>
</dbReference>
<dbReference type="EMBL" id="CP027806">
    <property type="protein sequence ID" value="AXJ01755.1"/>
    <property type="molecule type" value="Genomic_DNA"/>
</dbReference>
<feature type="signal peptide" evidence="12">
    <location>
        <begin position="1"/>
        <end position="25"/>
    </location>
</feature>
<evidence type="ECO:0000256" key="8">
    <source>
        <dbReference type="ARBA" id="ARBA00023170"/>
    </source>
</evidence>
<dbReference type="GO" id="GO:0044718">
    <property type="term" value="P:siderophore transmembrane transport"/>
    <property type="evidence" value="ECO:0007669"/>
    <property type="project" value="TreeGrafter"/>
</dbReference>
<dbReference type="Gene3D" id="2.170.130.10">
    <property type="entry name" value="TonB-dependent receptor, plug domain"/>
    <property type="match status" value="1"/>
</dbReference>